<organism evidence="2 3">
    <name type="scientific">Ditylenchus dipsaci</name>
    <dbReference type="NCBI Taxonomy" id="166011"/>
    <lineage>
        <taxon>Eukaryota</taxon>
        <taxon>Metazoa</taxon>
        <taxon>Ecdysozoa</taxon>
        <taxon>Nematoda</taxon>
        <taxon>Chromadorea</taxon>
        <taxon>Rhabditida</taxon>
        <taxon>Tylenchina</taxon>
        <taxon>Tylenchomorpha</taxon>
        <taxon>Sphaerularioidea</taxon>
        <taxon>Anguinidae</taxon>
        <taxon>Anguininae</taxon>
        <taxon>Ditylenchus</taxon>
    </lineage>
</organism>
<evidence type="ECO:0000256" key="1">
    <source>
        <dbReference type="SAM" id="MobiDB-lite"/>
    </source>
</evidence>
<feature type="compositionally biased region" description="Low complexity" evidence="1">
    <location>
        <begin position="18"/>
        <end position="35"/>
    </location>
</feature>
<name>A0A915CV96_9BILA</name>
<protein>
    <submittedName>
        <fullName evidence="3">Uncharacterized protein</fullName>
    </submittedName>
</protein>
<dbReference type="WBParaSite" id="jg13019">
    <property type="protein sequence ID" value="jg13019"/>
    <property type="gene ID" value="jg13019"/>
</dbReference>
<evidence type="ECO:0000313" key="3">
    <source>
        <dbReference type="WBParaSite" id="jg13019"/>
    </source>
</evidence>
<dbReference type="Proteomes" id="UP000887574">
    <property type="component" value="Unplaced"/>
</dbReference>
<sequence length="80" mass="8663">MSASSCARTTTQPRDCHSSPAPASSSQQPAIARAPETSQQLSSRCVAEMPARLTHLRRYCTIFWNENCAVLTVKGGVKIL</sequence>
<keyword evidence="2" id="KW-1185">Reference proteome</keyword>
<feature type="compositionally biased region" description="Polar residues" evidence="1">
    <location>
        <begin position="1"/>
        <end position="13"/>
    </location>
</feature>
<reference evidence="3" key="1">
    <citation type="submission" date="2022-11" db="UniProtKB">
        <authorList>
            <consortium name="WormBaseParasite"/>
        </authorList>
    </citation>
    <scope>IDENTIFICATION</scope>
</reference>
<evidence type="ECO:0000313" key="2">
    <source>
        <dbReference type="Proteomes" id="UP000887574"/>
    </source>
</evidence>
<feature type="region of interest" description="Disordered" evidence="1">
    <location>
        <begin position="1"/>
        <end position="41"/>
    </location>
</feature>
<dbReference type="AlphaFoldDB" id="A0A915CV96"/>
<accession>A0A915CV96</accession>
<proteinExistence type="predicted"/>